<sequence>MTKENAMPLFYKKPQVLRFEEHKGLGLVARNDYAFSAEATAIPLSVSEFMPAVRHYPIVFIEAAGQPAPVAIVGLREGQNLMLEKDGSWAPHAYVPAYIRRYPFILVQSPDEDTRYLAYDSESGRVKPLAETPDAAPIFNDDGTASKTVAPMLELCEAYHQHRAQDAAFLKAIAEADILLARHVDMEFPDKSRYRLDGFSVIDHERYRNLPARTLKQWTEKGWTDAIALHLASAQNWGLMMERNRLVSAGDRDARLRH</sequence>
<name>A0A5C4JTR3_9HYPH</name>
<gene>
    <name evidence="1" type="ORF">FF124_06480</name>
</gene>
<evidence type="ECO:0000313" key="2">
    <source>
        <dbReference type="Proteomes" id="UP000307874"/>
    </source>
</evidence>
<dbReference type="AlphaFoldDB" id="A0A5C4JTR3"/>
<dbReference type="Pfam" id="PF07277">
    <property type="entry name" value="SapC"/>
    <property type="match status" value="1"/>
</dbReference>
<dbReference type="Proteomes" id="UP000307874">
    <property type="component" value="Unassembled WGS sequence"/>
</dbReference>
<accession>A0A5C4JTR3</accession>
<comment type="caution">
    <text evidence="1">The sequence shown here is derived from an EMBL/GenBank/DDBJ whole genome shotgun (WGS) entry which is preliminary data.</text>
</comment>
<dbReference type="OrthoDB" id="9806524at2"/>
<dbReference type="RefSeq" id="WP_138747672.1">
    <property type="nucleotide sequence ID" value="NZ_VCLB01000003.1"/>
</dbReference>
<reference evidence="1 2" key="1">
    <citation type="submission" date="2019-05" db="EMBL/GenBank/DDBJ databases">
        <authorList>
            <person name="Lee S.D."/>
        </authorList>
    </citation>
    <scope>NUCLEOTIDE SEQUENCE [LARGE SCALE GENOMIC DNA]</scope>
    <source>
        <strain evidence="1 2">GH2-6</strain>
    </source>
</reference>
<evidence type="ECO:0000313" key="1">
    <source>
        <dbReference type="EMBL" id="TNB48768.1"/>
    </source>
</evidence>
<proteinExistence type="predicted"/>
<keyword evidence="2" id="KW-1185">Reference proteome</keyword>
<protein>
    <submittedName>
        <fullName evidence="1">SapC family protein</fullName>
    </submittedName>
</protein>
<organism evidence="1 2">
    <name type="scientific">Martelella lutilitoris</name>
    <dbReference type="NCBI Taxonomy" id="2583532"/>
    <lineage>
        <taxon>Bacteria</taxon>
        <taxon>Pseudomonadati</taxon>
        <taxon>Pseudomonadota</taxon>
        <taxon>Alphaproteobacteria</taxon>
        <taxon>Hyphomicrobiales</taxon>
        <taxon>Aurantimonadaceae</taxon>
        <taxon>Martelella</taxon>
    </lineage>
</organism>
<reference evidence="1 2" key="2">
    <citation type="submission" date="2019-06" db="EMBL/GenBank/DDBJ databases">
        <title>Martelella lutilitoris sp. nov., isolated from a tidal mudflat.</title>
        <authorList>
            <person name="Kim Y.-J."/>
        </authorList>
    </citation>
    <scope>NUCLEOTIDE SEQUENCE [LARGE SCALE GENOMIC DNA]</scope>
    <source>
        <strain evidence="1 2">GH2-6</strain>
    </source>
</reference>
<dbReference type="InterPro" id="IPR010836">
    <property type="entry name" value="SapC"/>
</dbReference>
<dbReference type="EMBL" id="VCLB01000003">
    <property type="protein sequence ID" value="TNB48768.1"/>
    <property type="molecule type" value="Genomic_DNA"/>
</dbReference>